<gene>
    <name evidence="7" type="ORF">AMS68_001822</name>
</gene>
<sequence length="539" mass="59061">MQNHKPMAQQEVDDWPICNQQRCMPITPSLHTVSTNSSLSLVSHEKEKLSFAVPLFIRIAVEEKGLHVDRLGNVTWKPNSSIHPRNWPISRKCFDTALICFLECLTTLISNTGSSTAGQTYQLFGISKQLALASFTFSYLIGQAIGGLLLPPISETFGGRTIYVVTTALYSVGNLLIGAFPVLPVVVTCRFCCGFFSAMPGTVAAGSLENMWSVRSRIWTIHLWIVSAVLGISLGPSVATFISTSTLGWRWVYMLAGLLAAGAAALCLHMKESRPSRILRQEIQLIQAETGYDGLYSEDYGVSIDIKTFCHTTLLLPIRLFFTEPIVMLTSVMAATVYAIIYVFPEALPTVYSDFGFTARETSLVNLAIAAGIPLTFLPRLLDIRIADRYKQKGQLEEPEHKISGFVIAAPILAIAFWIFGASVPPLQTHMTPWISIACLAGVGFATIEFDCVLSGYLTDSYSSYAASANAPMSFLRAALSGIFPLFAGDMFDKLNTNNAIFVLAAVASFYCLVALWFVRYGKTFREKSPFATRVATAC</sequence>
<keyword evidence="4 5" id="KW-0472">Membrane</keyword>
<dbReference type="InterPro" id="IPR020846">
    <property type="entry name" value="MFS_dom"/>
</dbReference>
<proteinExistence type="predicted"/>
<dbReference type="InterPro" id="IPR011701">
    <property type="entry name" value="MFS"/>
</dbReference>
<evidence type="ECO:0000256" key="2">
    <source>
        <dbReference type="ARBA" id="ARBA00022692"/>
    </source>
</evidence>
<feature type="transmembrane region" description="Helical" evidence="5">
    <location>
        <begin position="500"/>
        <end position="519"/>
    </location>
</feature>
<dbReference type="GO" id="GO:0022857">
    <property type="term" value="F:transmembrane transporter activity"/>
    <property type="evidence" value="ECO:0007669"/>
    <property type="project" value="InterPro"/>
</dbReference>
<name>A0A6H0XNU2_9PEZI</name>
<evidence type="ECO:0000313" key="7">
    <source>
        <dbReference type="EMBL" id="QIW96304.1"/>
    </source>
</evidence>
<reference evidence="7 8" key="1">
    <citation type="journal article" date="2016" name="Sci. Rep.">
        <title>Peltaster fructicola genome reveals evolution from an invasive phytopathogen to an ectophytic parasite.</title>
        <authorList>
            <person name="Xu C."/>
            <person name="Chen H."/>
            <person name="Gleason M.L."/>
            <person name="Xu J.R."/>
            <person name="Liu H."/>
            <person name="Zhang R."/>
            <person name="Sun G."/>
        </authorList>
    </citation>
    <scope>NUCLEOTIDE SEQUENCE [LARGE SCALE GENOMIC DNA]</scope>
    <source>
        <strain evidence="7 8">LNHT1506</strain>
    </source>
</reference>
<keyword evidence="8" id="KW-1185">Reference proteome</keyword>
<dbReference type="AlphaFoldDB" id="A0A6H0XNU2"/>
<feature type="domain" description="Major facilitator superfamily (MFS) profile" evidence="6">
    <location>
        <begin position="92"/>
        <end position="523"/>
    </location>
</feature>
<evidence type="ECO:0000256" key="1">
    <source>
        <dbReference type="ARBA" id="ARBA00004141"/>
    </source>
</evidence>
<feature type="transmembrane region" description="Helical" evidence="5">
    <location>
        <begin position="251"/>
        <end position="270"/>
    </location>
</feature>
<dbReference type="GO" id="GO:0016020">
    <property type="term" value="C:membrane"/>
    <property type="evidence" value="ECO:0007669"/>
    <property type="project" value="UniProtKB-SubCell"/>
</dbReference>
<dbReference type="PROSITE" id="PS50850">
    <property type="entry name" value="MFS"/>
    <property type="match status" value="1"/>
</dbReference>
<evidence type="ECO:0000256" key="5">
    <source>
        <dbReference type="SAM" id="Phobius"/>
    </source>
</evidence>
<feature type="transmembrane region" description="Helical" evidence="5">
    <location>
        <begin position="434"/>
        <end position="458"/>
    </location>
</feature>
<comment type="subcellular location">
    <subcellularLocation>
        <location evidence="1">Membrane</location>
        <topology evidence="1">Multi-pass membrane protein</topology>
    </subcellularLocation>
</comment>
<feature type="transmembrane region" description="Helical" evidence="5">
    <location>
        <begin position="364"/>
        <end position="382"/>
    </location>
</feature>
<protein>
    <recommendedName>
        <fullName evidence="6">Major facilitator superfamily (MFS) profile domain-containing protein</fullName>
    </recommendedName>
</protein>
<feature type="transmembrane region" description="Helical" evidence="5">
    <location>
        <begin position="130"/>
        <end position="150"/>
    </location>
</feature>
<dbReference type="SUPFAM" id="SSF103473">
    <property type="entry name" value="MFS general substrate transporter"/>
    <property type="match status" value="1"/>
</dbReference>
<accession>A0A6H0XNU2</accession>
<dbReference type="PANTHER" id="PTHR23502">
    <property type="entry name" value="MAJOR FACILITATOR SUPERFAMILY"/>
    <property type="match status" value="1"/>
</dbReference>
<dbReference type="PANTHER" id="PTHR23502:SF157">
    <property type="entry name" value="MAJOR FACILITATOR SUPERFAMILY (MFS) PROFILE DOMAIN-CONTAINING PROTEIN-RELATED"/>
    <property type="match status" value="1"/>
</dbReference>
<evidence type="ECO:0000256" key="4">
    <source>
        <dbReference type="ARBA" id="ARBA00023136"/>
    </source>
</evidence>
<feature type="transmembrane region" description="Helical" evidence="5">
    <location>
        <begin position="218"/>
        <end position="239"/>
    </location>
</feature>
<evidence type="ECO:0000259" key="6">
    <source>
        <dbReference type="PROSITE" id="PS50850"/>
    </source>
</evidence>
<dbReference type="Proteomes" id="UP000503462">
    <property type="component" value="Chromosome 1"/>
</dbReference>
<keyword evidence="2 5" id="KW-0812">Transmembrane</keyword>
<organism evidence="7 8">
    <name type="scientific">Peltaster fructicola</name>
    <dbReference type="NCBI Taxonomy" id="286661"/>
    <lineage>
        <taxon>Eukaryota</taxon>
        <taxon>Fungi</taxon>
        <taxon>Dikarya</taxon>
        <taxon>Ascomycota</taxon>
        <taxon>Pezizomycotina</taxon>
        <taxon>Dothideomycetes</taxon>
        <taxon>Dothideomycetes incertae sedis</taxon>
        <taxon>Peltaster</taxon>
    </lineage>
</organism>
<feature type="transmembrane region" description="Helical" evidence="5">
    <location>
        <begin position="403"/>
        <end position="422"/>
    </location>
</feature>
<feature type="transmembrane region" description="Helical" evidence="5">
    <location>
        <begin position="326"/>
        <end position="344"/>
    </location>
</feature>
<dbReference type="OrthoDB" id="5410178at2759"/>
<evidence type="ECO:0000256" key="3">
    <source>
        <dbReference type="ARBA" id="ARBA00022989"/>
    </source>
</evidence>
<dbReference type="InterPro" id="IPR036259">
    <property type="entry name" value="MFS_trans_sf"/>
</dbReference>
<dbReference type="EMBL" id="CP051139">
    <property type="protein sequence ID" value="QIW96304.1"/>
    <property type="molecule type" value="Genomic_DNA"/>
</dbReference>
<evidence type="ECO:0000313" key="8">
    <source>
        <dbReference type="Proteomes" id="UP000503462"/>
    </source>
</evidence>
<feature type="transmembrane region" description="Helical" evidence="5">
    <location>
        <begin position="162"/>
        <end position="179"/>
    </location>
</feature>
<feature type="transmembrane region" description="Helical" evidence="5">
    <location>
        <begin position="470"/>
        <end position="488"/>
    </location>
</feature>
<keyword evidence="3 5" id="KW-1133">Transmembrane helix</keyword>
<dbReference type="Pfam" id="PF07690">
    <property type="entry name" value="MFS_1"/>
    <property type="match status" value="1"/>
</dbReference>
<dbReference type="Gene3D" id="1.20.1250.20">
    <property type="entry name" value="MFS general substrate transporter like domains"/>
    <property type="match status" value="1"/>
</dbReference>